<comment type="caution">
    <text evidence="15">The sequence shown here is derived from an EMBL/GenBank/DDBJ whole genome shotgun (WGS) entry which is preliminary data.</text>
</comment>
<dbReference type="PANTHER" id="PTHR26451">
    <property type="entry name" value="G_PROTEIN_RECEP_F1_2 DOMAIN-CONTAINING PROTEIN"/>
    <property type="match status" value="1"/>
</dbReference>
<accession>A0AAV6ZJL2</accession>
<name>A0AAV6ZJL2_ENGPU</name>
<feature type="transmembrane region" description="Helical" evidence="13">
    <location>
        <begin position="269"/>
        <end position="292"/>
    </location>
</feature>
<dbReference type="InterPro" id="IPR017452">
    <property type="entry name" value="GPCR_Rhodpsn_7TM"/>
</dbReference>
<evidence type="ECO:0000256" key="5">
    <source>
        <dbReference type="ARBA" id="ARBA00022725"/>
    </source>
</evidence>
<feature type="transmembrane region" description="Helical" evidence="13">
    <location>
        <begin position="24"/>
        <end position="50"/>
    </location>
</feature>
<dbReference type="Gene3D" id="1.20.1070.10">
    <property type="entry name" value="Rhodopsin 7-helix transmembrane proteins"/>
    <property type="match status" value="1"/>
</dbReference>
<dbReference type="EMBL" id="WNYA01000173">
    <property type="protein sequence ID" value="KAG8549544.1"/>
    <property type="molecule type" value="Genomic_DNA"/>
</dbReference>
<keyword evidence="3" id="KW-0716">Sensory transduction</keyword>
<evidence type="ECO:0000259" key="14">
    <source>
        <dbReference type="PROSITE" id="PS50262"/>
    </source>
</evidence>
<reference evidence="15" key="1">
    <citation type="thesis" date="2020" institute="ProQuest LLC" country="789 East Eisenhower Parkway, Ann Arbor, MI, USA">
        <title>Comparative Genomics and Chromosome Evolution.</title>
        <authorList>
            <person name="Mudd A.B."/>
        </authorList>
    </citation>
    <scope>NUCLEOTIDE SEQUENCE</scope>
    <source>
        <strain evidence="15">237g6f4</strain>
        <tissue evidence="15">Blood</tissue>
    </source>
</reference>
<dbReference type="PRINTS" id="PR00237">
    <property type="entry name" value="GPCRRHODOPSN"/>
</dbReference>
<keyword evidence="6 13" id="KW-1133">Transmembrane helix</keyword>
<organism evidence="15 16">
    <name type="scientific">Engystomops pustulosus</name>
    <name type="common">Tungara frog</name>
    <name type="synonym">Physalaemus pustulosus</name>
    <dbReference type="NCBI Taxonomy" id="76066"/>
    <lineage>
        <taxon>Eukaryota</taxon>
        <taxon>Metazoa</taxon>
        <taxon>Chordata</taxon>
        <taxon>Craniata</taxon>
        <taxon>Vertebrata</taxon>
        <taxon>Euteleostomi</taxon>
        <taxon>Amphibia</taxon>
        <taxon>Batrachia</taxon>
        <taxon>Anura</taxon>
        <taxon>Neobatrachia</taxon>
        <taxon>Hyloidea</taxon>
        <taxon>Leptodactylidae</taxon>
        <taxon>Leiuperinae</taxon>
        <taxon>Engystomops</taxon>
    </lineage>
</organism>
<evidence type="ECO:0000256" key="8">
    <source>
        <dbReference type="ARBA" id="ARBA00023136"/>
    </source>
</evidence>
<dbReference type="PANTHER" id="PTHR26451:SF860">
    <property type="entry name" value="ODORANT RECEPTOR-RELATED"/>
    <property type="match status" value="1"/>
</dbReference>
<keyword evidence="16" id="KW-1185">Reference proteome</keyword>
<evidence type="ECO:0000256" key="10">
    <source>
        <dbReference type="ARBA" id="ARBA00023170"/>
    </source>
</evidence>
<feature type="transmembrane region" description="Helical" evidence="13">
    <location>
        <begin position="192"/>
        <end position="217"/>
    </location>
</feature>
<protein>
    <recommendedName>
        <fullName evidence="14">G-protein coupled receptors family 1 profile domain-containing protein</fullName>
    </recommendedName>
</protein>
<dbReference type="GO" id="GO:0004930">
    <property type="term" value="F:G protein-coupled receptor activity"/>
    <property type="evidence" value="ECO:0007669"/>
    <property type="project" value="UniProtKB-KW"/>
</dbReference>
<dbReference type="InterPro" id="IPR052921">
    <property type="entry name" value="GPCR1_Superfamily_Member"/>
</dbReference>
<dbReference type="FunFam" id="1.20.1070.10:FF:000024">
    <property type="entry name" value="Olfactory receptor"/>
    <property type="match status" value="1"/>
</dbReference>
<keyword evidence="10" id="KW-0675">Receptor</keyword>
<dbReference type="GO" id="GO:0005549">
    <property type="term" value="F:odorant binding"/>
    <property type="evidence" value="ECO:0007669"/>
    <property type="project" value="TreeGrafter"/>
</dbReference>
<keyword evidence="8 13" id="KW-0472">Membrane</keyword>
<dbReference type="InterPro" id="IPR000276">
    <property type="entry name" value="GPCR_Rhodpsn"/>
</dbReference>
<comment type="subcellular location">
    <subcellularLocation>
        <location evidence="1">Cell membrane</location>
        <topology evidence="1">Multi-pass membrane protein</topology>
    </subcellularLocation>
</comment>
<evidence type="ECO:0000256" key="3">
    <source>
        <dbReference type="ARBA" id="ARBA00022606"/>
    </source>
</evidence>
<keyword evidence="12" id="KW-0807">Transducer</keyword>
<sequence>MANMSIISPTLVLIGLVEMENFKYLFFVLALILYITNMLLCFSIICVIWMEVKLQEPMYLFIGNLVFNAIMGSSTVMPKLMFDLILGFKTIDLSGCLIQSFCIESFAYVEIFTFTIMAYDRYLAIGHPLRYSTLMTNKKALKSIIVTWVIVFMNRIIGVALTARLALCGVVINNVYCETMSLTRLACGDTTINNIFGTTSTLTVVIISLLIVIYCYIRTFVFCLKISMSASQKAVHTLITHIAAFSTFMVATLFVGFRYRLNSGALSTATHVIISMTGLTASITLNPFIYGLRTEALRIQIIASVQRIFFSKFK</sequence>
<feature type="domain" description="G-protein coupled receptors family 1 profile" evidence="14">
    <location>
        <begin position="40"/>
        <end position="290"/>
    </location>
</feature>
<feature type="transmembrane region" description="Helical" evidence="13">
    <location>
        <begin position="140"/>
        <end position="172"/>
    </location>
</feature>
<evidence type="ECO:0000256" key="13">
    <source>
        <dbReference type="SAM" id="Phobius"/>
    </source>
</evidence>
<evidence type="ECO:0000313" key="15">
    <source>
        <dbReference type="EMBL" id="KAG8549544.1"/>
    </source>
</evidence>
<keyword evidence="2" id="KW-1003">Cell membrane</keyword>
<keyword evidence="4 13" id="KW-0812">Transmembrane</keyword>
<evidence type="ECO:0000256" key="2">
    <source>
        <dbReference type="ARBA" id="ARBA00022475"/>
    </source>
</evidence>
<dbReference type="InterPro" id="IPR000725">
    <property type="entry name" value="Olfact_rcpt"/>
</dbReference>
<evidence type="ECO:0000256" key="11">
    <source>
        <dbReference type="ARBA" id="ARBA00023180"/>
    </source>
</evidence>
<dbReference type="GO" id="GO:0004984">
    <property type="term" value="F:olfactory receptor activity"/>
    <property type="evidence" value="ECO:0007669"/>
    <property type="project" value="InterPro"/>
</dbReference>
<evidence type="ECO:0000256" key="9">
    <source>
        <dbReference type="ARBA" id="ARBA00023157"/>
    </source>
</evidence>
<dbReference type="Proteomes" id="UP000824782">
    <property type="component" value="Unassembled WGS sequence"/>
</dbReference>
<evidence type="ECO:0000256" key="7">
    <source>
        <dbReference type="ARBA" id="ARBA00023040"/>
    </source>
</evidence>
<keyword evidence="11" id="KW-0325">Glycoprotein</keyword>
<evidence type="ECO:0000313" key="16">
    <source>
        <dbReference type="Proteomes" id="UP000824782"/>
    </source>
</evidence>
<gene>
    <name evidence="15" type="ORF">GDO81_020918</name>
</gene>
<dbReference type="PRINTS" id="PR00245">
    <property type="entry name" value="OLFACTORYR"/>
</dbReference>
<evidence type="ECO:0000256" key="1">
    <source>
        <dbReference type="ARBA" id="ARBA00004651"/>
    </source>
</evidence>
<dbReference type="SUPFAM" id="SSF81321">
    <property type="entry name" value="Family A G protein-coupled receptor-like"/>
    <property type="match status" value="1"/>
</dbReference>
<keyword evidence="9" id="KW-1015">Disulfide bond</keyword>
<keyword evidence="5" id="KW-0552">Olfaction</keyword>
<feature type="transmembrane region" description="Helical" evidence="13">
    <location>
        <begin position="97"/>
        <end position="119"/>
    </location>
</feature>
<dbReference type="AlphaFoldDB" id="A0AAV6ZJL2"/>
<proteinExistence type="predicted"/>
<dbReference type="PROSITE" id="PS50262">
    <property type="entry name" value="G_PROTEIN_RECEP_F1_2"/>
    <property type="match status" value="1"/>
</dbReference>
<dbReference type="Pfam" id="PF13853">
    <property type="entry name" value="7tm_4"/>
    <property type="match status" value="1"/>
</dbReference>
<evidence type="ECO:0000256" key="12">
    <source>
        <dbReference type="ARBA" id="ARBA00023224"/>
    </source>
</evidence>
<feature type="transmembrane region" description="Helical" evidence="13">
    <location>
        <begin position="238"/>
        <end position="257"/>
    </location>
</feature>
<keyword evidence="7" id="KW-0297">G-protein coupled receptor</keyword>
<feature type="transmembrane region" description="Helical" evidence="13">
    <location>
        <begin position="57"/>
        <end position="77"/>
    </location>
</feature>
<evidence type="ECO:0000256" key="6">
    <source>
        <dbReference type="ARBA" id="ARBA00022989"/>
    </source>
</evidence>
<evidence type="ECO:0000256" key="4">
    <source>
        <dbReference type="ARBA" id="ARBA00022692"/>
    </source>
</evidence>
<dbReference type="GO" id="GO:0005886">
    <property type="term" value="C:plasma membrane"/>
    <property type="evidence" value="ECO:0007669"/>
    <property type="project" value="UniProtKB-SubCell"/>
</dbReference>